<evidence type="ECO:0000313" key="3">
    <source>
        <dbReference type="Proteomes" id="UP001374535"/>
    </source>
</evidence>
<feature type="region of interest" description="Disordered" evidence="1">
    <location>
        <begin position="118"/>
        <end position="142"/>
    </location>
</feature>
<name>A0AAQ3PCN2_VIGMU</name>
<evidence type="ECO:0000313" key="2">
    <source>
        <dbReference type="EMBL" id="WVZ25933.1"/>
    </source>
</evidence>
<feature type="region of interest" description="Disordered" evidence="1">
    <location>
        <begin position="1"/>
        <end position="42"/>
    </location>
</feature>
<accession>A0AAQ3PCN2</accession>
<keyword evidence="3" id="KW-1185">Reference proteome</keyword>
<protein>
    <submittedName>
        <fullName evidence="2">Uncharacterized protein</fullName>
    </submittedName>
</protein>
<feature type="compositionally biased region" description="Basic and acidic residues" evidence="1">
    <location>
        <begin position="119"/>
        <end position="140"/>
    </location>
</feature>
<dbReference type="AlphaFoldDB" id="A0AAQ3PCN2"/>
<organism evidence="2 3">
    <name type="scientific">Vigna mungo</name>
    <name type="common">Black gram</name>
    <name type="synonym">Phaseolus mungo</name>
    <dbReference type="NCBI Taxonomy" id="3915"/>
    <lineage>
        <taxon>Eukaryota</taxon>
        <taxon>Viridiplantae</taxon>
        <taxon>Streptophyta</taxon>
        <taxon>Embryophyta</taxon>
        <taxon>Tracheophyta</taxon>
        <taxon>Spermatophyta</taxon>
        <taxon>Magnoliopsida</taxon>
        <taxon>eudicotyledons</taxon>
        <taxon>Gunneridae</taxon>
        <taxon>Pentapetalae</taxon>
        <taxon>rosids</taxon>
        <taxon>fabids</taxon>
        <taxon>Fabales</taxon>
        <taxon>Fabaceae</taxon>
        <taxon>Papilionoideae</taxon>
        <taxon>50 kb inversion clade</taxon>
        <taxon>NPAAA clade</taxon>
        <taxon>indigoferoid/millettioid clade</taxon>
        <taxon>Phaseoleae</taxon>
        <taxon>Vigna</taxon>
    </lineage>
</organism>
<dbReference type="Proteomes" id="UP001374535">
    <property type="component" value="Chromosome 1"/>
</dbReference>
<proteinExistence type="predicted"/>
<feature type="region of interest" description="Disordered" evidence="1">
    <location>
        <begin position="356"/>
        <end position="377"/>
    </location>
</feature>
<feature type="compositionally biased region" description="Low complexity" evidence="1">
    <location>
        <begin position="16"/>
        <end position="32"/>
    </location>
</feature>
<feature type="compositionally biased region" description="Basic and acidic residues" evidence="1">
    <location>
        <begin position="362"/>
        <end position="377"/>
    </location>
</feature>
<gene>
    <name evidence="2" type="ORF">V8G54_004477</name>
</gene>
<reference evidence="2 3" key="1">
    <citation type="journal article" date="2023" name="Life. Sci Alliance">
        <title>Evolutionary insights into 3D genome organization and epigenetic landscape of Vigna mungo.</title>
        <authorList>
            <person name="Junaid A."/>
            <person name="Singh B."/>
            <person name="Bhatia S."/>
        </authorList>
    </citation>
    <scope>NUCLEOTIDE SEQUENCE [LARGE SCALE GENOMIC DNA]</scope>
    <source>
        <strain evidence="2">Urdbean</strain>
    </source>
</reference>
<evidence type="ECO:0000256" key="1">
    <source>
        <dbReference type="SAM" id="MobiDB-lite"/>
    </source>
</evidence>
<dbReference type="EMBL" id="CP144700">
    <property type="protein sequence ID" value="WVZ25933.1"/>
    <property type="molecule type" value="Genomic_DNA"/>
</dbReference>
<sequence>MRQSLPSPSFHRPRASPTTPTTSNQAAQTSSSFSHAREKSRLSLRRHRHELGSSPPMPSLITVSPTINRRRPLSLLRMFDTPCRHLLLRLSASIRRTSSSYYSRLALLWTPRESTIPLEQKRKSKEGDKSSSKCSRREGSVSHPLRAGVFDPEFNAGSRVNLYSSSSQRAVIEPLSKEELLSASLVEEKKVSDSQCSQLEALALDHEGCAERQSGLQANLDEVRHQLATTNESLTITRTRGDNLAEVVSKLKVEVRRLGKRGDELAGQNERLSKELLVANAEKARLASKLVKANDIITTLDEHVNIEHKEGFNKATRQTTFLLKVDPIAVGFDMDQDVFSEETRPVMKAKDAEDVEDIEGGEGVKTDKDDVGEDETRNNEFSQCLRYRPIRIPFAVVVLVGTRRSPSGKVDSGSLLVLSVHQLVIFGHQWFSWERAVHRPPKLIVVPFGTLCSLT</sequence>